<keyword evidence="1" id="KW-0472">Membrane</keyword>
<evidence type="ECO:0000313" key="3">
    <source>
        <dbReference type="Proteomes" id="UP000058925"/>
    </source>
</evidence>
<keyword evidence="1" id="KW-1133">Transmembrane helix</keyword>
<protein>
    <submittedName>
        <fullName evidence="2">Uncharacterized protein</fullName>
    </submittedName>
</protein>
<dbReference type="AlphaFoldDB" id="A0A654M097"/>
<dbReference type="Proteomes" id="UP000058925">
    <property type="component" value="Chromosome"/>
</dbReference>
<sequence>MADSFDNLVFSSSIIIFVVALICIFAYEFIFRSQGNIVEKINKKGSKLKQNQQPDRVEK</sequence>
<reference evidence="3" key="1">
    <citation type="submission" date="2015-10" db="EMBL/GenBank/DDBJ databases">
        <title>Niche specialization of a soil ammonia-oxidizing archaeon, Candidatus Nitrosocosmicus oleophilus.</title>
        <authorList>
            <person name="Jung M.-Y."/>
            <person name="Rhee S.-K."/>
        </authorList>
    </citation>
    <scope>NUCLEOTIDE SEQUENCE [LARGE SCALE GENOMIC DNA]</scope>
    <source>
        <strain evidence="3">MY3</strain>
    </source>
</reference>
<name>A0A654M097_9ARCH</name>
<keyword evidence="1" id="KW-0812">Transmembrane</keyword>
<accession>A0A654M097</accession>
<dbReference type="KEGG" id="taa:NMY3_01923"/>
<proteinExistence type="predicted"/>
<keyword evidence="3" id="KW-1185">Reference proteome</keyword>
<evidence type="ECO:0000313" key="2">
    <source>
        <dbReference type="EMBL" id="ALI36126.1"/>
    </source>
</evidence>
<organism evidence="2 3">
    <name type="scientific">Candidatus Nitrosocosmicus oleophilus</name>
    <dbReference type="NCBI Taxonomy" id="1353260"/>
    <lineage>
        <taxon>Archaea</taxon>
        <taxon>Nitrososphaerota</taxon>
        <taxon>Nitrososphaeria</taxon>
        <taxon>Nitrososphaerales</taxon>
        <taxon>Nitrososphaeraceae</taxon>
        <taxon>Candidatus Nitrosocosmicus</taxon>
    </lineage>
</organism>
<dbReference type="EMBL" id="CP012850">
    <property type="protein sequence ID" value="ALI36126.1"/>
    <property type="molecule type" value="Genomic_DNA"/>
</dbReference>
<feature type="transmembrane region" description="Helical" evidence="1">
    <location>
        <begin position="12"/>
        <end position="31"/>
    </location>
</feature>
<gene>
    <name evidence="2" type="ORF">NMY3_01923</name>
</gene>
<evidence type="ECO:0000256" key="1">
    <source>
        <dbReference type="SAM" id="Phobius"/>
    </source>
</evidence>